<protein>
    <submittedName>
        <fullName evidence="2">Uncharacterized protein</fullName>
    </submittedName>
</protein>
<reference evidence="2 3" key="1">
    <citation type="submission" date="2019-06" db="EMBL/GenBank/DDBJ databases">
        <title>Genome Sequence of the Brown Rot Fungal Pathogen Monilinia laxa.</title>
        <authorList>
            <person name="De Miccolis Angelini R.M."/>
            <person name="Landi L."/>
            <person name="Abate D."/>
            <person name="Pollastro S."/>
            <person name="Romanazzi G."/>
            <person name="Faretra F."/>
        </authorList>
    </citation>
    <scope>NUCLEOTIDE SEQUENCE [LARGE SCALE GENOMIC DNA]</scope>
    <source>
        <strain evidence="2 3">Mlax316</strain>
    </source>
</reference>
<accession>A0A5N6K043</accession>
<evidence type="ECO:0000313" key="3">
    <source>
        <dbReference type="Proteomes" id="UP000326757"/>
    </source>
</evidence>
<gene>
    <name evidence="2" type="ORF">EYC80_006949</name>
</gene>
<evidence type="ECO:0000256" key="1">
    <source>
        <dbReference type="SAM" id="MobiDB-lite"/>
    </source>
</evidence>
<feature type="compositionally biased region" description="Basic residues" evidence="1">
    <location>
        <begin position="137"/>
        <end position="147"/>
    </location>
</feature>
<dbReference type="Proteomes" id="UP000326757">
    <property type="component" value="Unassembled WGS sequence"/>
</dbReference>
<dbReference type="AlphaFoldDB" id="A0A5N6K043"/>
<evidence type="ECO:0000313" key="2">
    <source>
        <dbReference type="EMBL" id="KAB8295002.1"/>
    </source>
</evidence>
<feature type="region of interest" description="Disordered" evidence="1">
    <location>
        <begin position="121"/>
        <end position="194"/>
    </location>
</feature>
<comment type="caution">
    <text evidence="2">The sequence shown here is derived from an EMBL/GenBank/DDBJ whole genome shotgun (WGS) entry which is preliminary data.</text>
</comment>
<name>A0A5N6K043_MONLA</name>
<keyword evidence="3" id="KW-1185">Reference proteome</keyword>
<dbReference type="EMBL" id="VIGI01000010">
    <property type="protein sequence ID" value="KAB8295002.1"/>
    <property type="molecule type" value="Genomic_DNA"/>
</dbReference>
<organism evidence="2 3">
    <name type="scientific">Monilinia laxa</name>
    <name type="common">Brown rot fungus</name>
    <name type="synonym">Sclerotinia laxa</name>
    <dbReference type="NCBI Taxonomy" id="61186"/>
    <lineage>
        <taxon>Eukaryota</taxon>
        <taxon>Fungi</taxon>
        <taxon>Dikarya</taxon>
        <taxon>Ascomycota</taxon>
        <taxon>Pezizomycotina</taxon>
        <taxon>Leotiomycetes</taxon>
        <taxon>Helotiales</taxon>
        <taxon>Sclerotiniaceae</taxon>
        <taxon>Monilinia</taxon>
    </lineage>
</organism>
<sequence>MGGRRCENGDLSGDGWLVGRQAGSWEGRHYLDRGLMVGWHGRYKGMEYMYVDMQASVNQAHKQADHSLASDQAQASFPTIKQHICPRSFKAVKANTFRPLLSLVHPPSPRHARAQHMFPRFSDRLIGPSPNPNPSRPARRKAKAKAKPRQEETGQPLLVVQAAGNRSGTLNREGGGFQVSRLDPGSLLDKPNHEAGEIESSGWCMLRWTIHGIL</sequence>
<proteinExistence type="predicted"/>